<dbReference type="eggNOG" id="COG2073">
    <property type="taxonomic scope" value="Bacteria"/>
</dbReference>
<evidence type="ECO:0000313" key="3">
    <source>
        <dbReference type="Proteomes" id="UP000002586"/>
    </source>
</evidence>
<dbReference type="AlphaFoldDB" id="A0LCC6"/>
<protein>
    <submittedName>
        <fullName evidence="2">Cobalamin (Vitamin B12) biosynthesis CbiG protein</fullName>
    </submittedName>
</protein>
<dbReference type="KEGG" id="mgm:Mmc1_3129"/>
<proteinExistence type="predicted"/>
<accession>A0LCC6</accession>
<dbReference type="InterPro" id="IPR002750">
    <property type="entry name" value="CobE/GbiG_C"/>
</dbReference>
<dbReference type="HOGENOM" id="CLU_087913_0_2_5"/>
<dbReference type="STRING" id="156889.Mmc1_3129"/>
<dbReference type="InterPro" id="IPR052553">
    <property type="entry name" value="CbiG_hydrolase"/>
</dbReference>
<evidence type="ECO:0000313" key="2">
    <source>
        <dbReference type="EMBL" id="ABK45619.1"/>
    </source>
</evidence>
<reference evidence="3" key="1">
    <citation type="journal article" date="2009" name="Appl. Environ. Microbiol.">
        <title>Complete genome sequence of the chemolithoautotrophic marine magnetotactic coccus strain MC-1.</title>
        <authorList>
            <person name="Schubbe S."/>
            <person name="Williams T.J."/>
            <person name="Xie G."/>
            <person name="Kiss H.E."/>
            <person name="Brettin T.S."/>
            <person name="Martinez D."/>
            <person name="Ross C.A."/>
            <person name="Schuler D."/>
            <person name="Cox B.L."/>
            <person name="Nealson K.H."/>
            <person name="Bazylinski D.A."/>
        </authorList>
    </citation>
    <scope>NUCLEOTIDE SEQUENCE [LARGE SCALE GENOMIC DNA]</scope>
    <source>
        <strain evidence="3">ATCC BAA-1437 / JCM 17883 / MC-1</strain>
    </source>
</reference>
<dbReference type="Gene3D" id="3.30.420.180">
    <property type="entry name" value="CobE/GbiG C-terminal domain"/>
    <property type="match status" value="1"/>
</dbReference>
<dbReference type="Proteomes" id="UP000002586">
    <property type="component" value="Chromosome"/>
</dbReference>
<dbReference type="PANTHER" id="PTHR37477">
    <property type="entry name" value="COBALT-PRECORRIN-5A HYDROLASE"/>
    <property type="match status" value="1"/>
</dbReference>
<keyword evidence="3" id="KW-1185">Reference proteome</keyword>
<dbReference type="PANTHER" id="PTHR37477:SF1">
    <property type="entry name" value="COBALT-PRECORRIN-5A HYDROLASE"/>
    <property type="match status" value="1"/>
</dbReference>
<gene>
    <name evidence="2" type="ordered locus">Mmc1_3129</name>
</gene>
<reference evidence="2 3" key="2">
    <citation type="journal article" date="2012" name="Int. J. Syst. Evol. Microbiol.">
        <title>Magnetococcus marinus gen. nov., sp. nov., a marine, magnetotactic bacterium that represents a novel lineage (Magnetococcaceae fam. nov.; Magnetococcales ord. nov.) at the base of the Alphaproteobacteria.</title>
        <authorList>
            <person name="Bazylinski D.A."/>
            <person name="Williams T.J."/>
            <person name="Lefevre C.T."/>
            <person name="Berg R.J."/>
            <person name="Zhang C.L."/>
            <person name="Bowser S.S."/>
            <person name="Dean A.J."/>
            <person name="Beveridge T.J."/>
        </authorList>
    </citation>
    <scope>NUCLEOTIDE SEQUENCE [LARGE SCALE GENOMIC DNA]</scope>
    <source>
        <strain evidence="3">ATCC BAA-1437 / JCM 17883 / MC-1</strain>
    </source>
</reference>
<name>A0LCC6_MAGMM</name>
<organism evidence="2 3">
    <name type="scientific">Magnetococcus marinus (strain ATCC BAA-1437 / JCM 17883 / MC-1)</name>
    <dbReference type="NCBI Taxonomy" id="156889"/>
    <lineage>
        <taxon>Bacteria</taxon>
        <taxon>Pseudomonadati</taxon>
        <taxon>Pseudomonadota</taxon>
        <taxon>Magnetococcia</taxon>
        <taxon>Magnetococcales</taxon>
        <taxon>Magnetococcaceae</taxon>
        <taxon>Magnetococcus</taxon>
    </lineage>
</organism>
<dbReference type="Pfam" id="PF01890">
    <property type="entry name" value="CbiG_C"/>
    <property type="match status" value="1"/>
</dbReference>
<dbReference type="SUPFAM" id="SSF159664">
    <property type="entry name" value="CobE/GbiG C-terminal domain-like"/>
    <property type="match status" value="1"/>
</dbReference>
<dbReference type="InterPro" id="IPR036518">
    <property type="entry name" value="CobE/GbiG_C_sf"/>
</dbReference>
<dbReference type="OrthoDB" id="7360651at2"/>
<dbReference type="GO" id="GO:0009236">
    <property type="term" value="P:cobalamin biosynthetic process"/>
    <property type="evidence" value="ECO:0007669"/>
    <property type="project" value="InterPro"/>
</dbReference>
<dbReference type="EMBL" id="CP000471">
    <property type="protein sequence ID" value="ABK45619.1"/>
    <property type="molecule type" value="Genomic_DNA"/>
</dbReference>
<feature type="domain" description="CobE/GbiG C-terminal" evidence="1">
    <location>
        <begin position="3"/>
        <end position="127"/>
    </location>
</feature>
<evidence type="ECO:0000259" key="1">
    <source>
        <dbReference type="Pfam" id="PF01890"/>
    </source>
</evidence>
<dbReference type="RefSeq" id="WP_011714682.1">
    <property type="nucleotide sequence ID" value="NC_008576.1"/>
</dbReference>
<sequence length="132" mass="13922">MKLVLGMGCDRNTPLETLERAVALALQEAGGTLADVQRLATIEAKRDELALCQLAQKWGWPLDLHSAEALAAVKVPNPSPVVLKYMGTPAVAEAAALLSGGNPGWAALLVEKRKHRGTDGKNATVSVVRMAT</sequence>